<evidence type="ECO:0000313" key="2">
    <source>
        <dbReference type="Proteomes" id="UP000295252"/>
    </source>
</evidence>
<sequence length="79" mass="9570">MFQHWTCSQWQRRRGNSHKFHEHQQDFREVCNELRMRFVIYAFCRSNPNRILPFPFPEHDPVSSTVGMEFAIDNSSQIL</sequence>
<name>A0A068UGS9_COFCA</name>
<accession>A0A068UGS9</accession>
<evidence type="ECO:0000313" key="1">
    <source>
        <dbReference type="EMBL" id="CDP06843.1"/>
    </source>
</evidence>
<protein>
    <submittedName>
        <fullName evidence="1">Uncharacterized protein</fullName>
    </submittedName>
</protein>
<dbReference type="Proteomes" id="UP000295252">
    <property type="component" value="Chromosome IV"/>
</dbReference>
<dbReference type="InParanoid" id="A0A068UGS9"/>
<reference evidence="2" key="1">
    <citation type="journal article" date="2014" name="Science">
        <title>The coffee genome provides insight into the convergent evolution of caffeine biosynthesis.</title>
        <authorList>
            <person name="Denoeud F."/>
            <person name="Carretero-Paulet L."/>
            <person name="Dereeper A."/>
            <person name="Droc G."/>
            <person name="Guyot R."/>
            <person name="Pietrella M."/>
            <person name="Zheng C."/>
            <person name="Alberti A."/>
            <person name="Anthony F."/>
            <person name="Aprea G."/>
            <person name="Aury J.M."/>
            <person name="Bento P."/>
            <person name="Bernard M."/>
            <person name="Bocs S."/>
            <person name="Campa C."/>
            <person name="Cenci A."/>
            <person name="Combes M.C."/>
            <person name="Crouzillat D."/>
            <person name="Da Silva C."/>
            <person name="Daddiego L."/>
            <person name="De Bellis F."/>
            <person name="Dussert S."/>
            <person name="Garsmeur O."/>
            <person name="Gayraud T."/>
            <person name="Guignon V."/>
            <person name="Jahn K."/>
            <person name="Jamilloux V."/>
            <person name="Joet T."/>
            <person name="Labadie K."/>
            <person name="Lan T."/>
            <person name="Leclercq J."/>
            <person name="Lepelley M."/>
            <person name="Leroy T."/>
            <person name="Li L.T."/>
            <person name="Librado P."/>
            <person name="Lopez L."/>
            <person name="Munoz A."/>
            <person name="Noel B."/>
            <person name="Pallavicini A."/>
            <person name="Perrotta G."/>
            <person name="Poncet V."/>
            <person name="Pot D."/>
            <person name="Priyono X."/>
            <person name="Rigoreau M."/>
            <person name="Rouard M."/>
            <person name="Rozas J."/>
            <person name="Tranchant-Dubreuil C."/>
            <person name="VanBuren R."/>
            <person name="Zhang Q."/>
            <person name="Andrade A.C."/>
            <person name="Argout X."/>
            <person name="Bertrand B."/>
            <person name="de Kochko A."/>
            <person name="Graziosi G."/>
            <person name="Henry R.J."/>
            <person name="Jayarama X."/>
            <person name="Ming R."/>
            <person name="Nagai C."/>
            <person name="Rounsley S."/>
            <person name="Sankoff D."/>
            <person name="Giuliano G."/>
            <person name="Albert V.A."/>
            <person name="Wincker P."/>
            <person name="Lashermes P."/>
        </authorList>
    </citation>
    <scope>NUCLEOTIDE SEQUENCE [LARGE SCALE GENOMIC DNA]</scope>
    <source>
        <strain evidence="2">cv. DH200-94</strain>
    </source>
</reference>
<dbReference type="AlphaFoldDB" id="A0A068UGS9"/>
<proteinExistence type="predicted"/>
<keyword evidence="2" id="KW-1185">Reference proteome</keyword>
<gene>
    <name evidence="1" type="ORF">GSCOC_T00023857001</name>
</gene>
<organism evidence="1 2">
    <name type="scientific">Coffea canephora</name>
    <name type="common">Robusta coffee</name>
    <dbReference type="NCBI Taxonomy" id="49390"/>
    <lineage>
        <taxon>Eukaryota</taxon>
        <taxon>Viridiplantae</taxon>
        <taxon>Streptophyta</taxon>
        <taxon>Embryophyta</taxon>
        <taxon>Tracheophyta</taxon>
        <taxon>Spermatophyta</taxon>
        <taxon>Magnoliopsida</taxon>
        <taxon>eudicotyledons</taxon>
        <taxon>Gunneridae</taxon>
        <taxon>Pentapetalae</taxon>
        <taxon>asterids</taxon>
        <taxon>lamiids</taxon>
        <taxon>Gentianales</taxon>
        <taxon>Rubiaceae</taxon>
        <taxon>Ixoroideae</taxon>
        <taxon>Gardenieae complex</taxon>
        <taxon>Bertiereae - Coffeeae clade</taxon>
        <taxon>Coffeeae</taxon>
        <taxon>Coffea</taxon>
    </lineage>
</organism>
<dbReference type="EMBL" id="HG739107">
    <property type="protein sequence ID" value="CDP06843.1"/>
    <property type="molecule type" value="Genomic_DNA"/>
</dbReference>
<dbReference type="Gramene" id="CDP06843">
    <property type="protein sequence ID" value="CDP06843"/>
    <property type="gene ID" value="GSCOC_T00023857001"/>
</dbReference>